<dbReference type="CDD" id="cd07603">
    <property type="entry name" value="BAR_ACAPs"/>
    <property type="match status" value="1"/>
</dbReference>
<dbReference type="SUPFAM" id="SSF103657">
    <property type="entry name" value="BAR/IMD domain-like"/>
    <property type="match status" value="1"/>
</dbReference>
<evidence type="ECO:0000259" key="15">
    <source>
        <dbReference type="PROSITE" id="PS50003"/>
    </source>
</evidence>
<dbReference type="FunFam" id="2.30.29.30:FF:000026">
    <property type="entry name" value="Arf-GAP with coiled-coil, ANK repeat and PH domain-containing protein 2"/>
    <property type="match status" value="1"/>
</dbReference>
<dbReference type="InterPro" id="IPR002110">
    <property type="entry name" value="Ankyrin_rpt"/>
</dbReference>
<evidence type="ECO:0000256" key="7">
    <source>
        <dbReference type="ARBA" id="ARBA00022833"/>
    </source>
</evidence>
<dbReference type="InterPro" id="IPR036770">
    <property type="entry name" value="Ankyrin_rpt-contain_sf"/>
</dbReference>
<keyword evidence="8" id="KW-0638">Presynaptic neurotoxin</keyword>
<evidence type="ECO:0000256" key="2">
    <source>
        <dbReference type="ARBA" id="ARBA00022483"/>
    </source>
</evidence>
<dbReference type="InterPro" id="IPR001164">
    <property type="entry name" value="ArfGAP_dom"/>
</dbReference>
<dbReference type="SMART" id="SM00248">
    <property type="entry name" value="ANK"/>
    <property type="match status" value="4"/>
</dbReference>
<dbReference type="PANTHER" id="PTHR23180">
    <property type="entry name" value="CENTAURIN/ARF"/>
    <property type="match status" value="1"/>
</dbReference>
<feature type="coiled-coil region" evidence="13">
    <location>
        <begin position="85"/>
        <end position="112"/>
    </location>
</feature>
<evidence type="ECO:0000256" key="11">
    <source>
        <dbReference type="PROSITE-ProRule" id="PRU00023"/>
    </source>
</evidence>
<dbReference type="InterPro" id="IPR038508">
    <property type="entry name" value="ArfGAP_dom_sf"/>
</dbReference>
<dbReference type="SUPFAM" id="SSF57863">
    <property type="entry name" value="ArfGap/RecO-like zinc finger"/>
    <property type="match status" value="1"/>
</dbReference>
<dbReference type="SMART" id="SM00105">
    <property type="entry name" value="ArfGap"/>
    <property type="match status" value="1"/>
</dbReference>
<dbReference type="CDD" id="cd08835">
    <property type="entry name" value="ArfGap_ACAP"/>
    <property type="match status" value="1"/>
</dbReference>
<keyword evidence="10" id="KW-0472">Membrane</keyword>
<dbReference type="InterPro" id="IPR001849">
    <property type="entry name" value="PH_domain"/>
</dbReference>
<dbReference type="InterPro" id="IPR011993">
    <property type="entry name" value="PH-like_dom_sf"/>
</dbReference>
<protein>
    <submittedName>
        <fullName evidence="17">Putative gtpase activating gaps</fullName>
    </submittedName>
</protein>
<dbReference type="Gene3D" id="1.20.1270.60">
    <property type="entry name" value="Arfaptin homology (AH) domain/BAR domain"/>
    <property type="match status" value="1"/>
</dbReference>
<evidence type="ECO:0000256" key="5">
    <source>
        <dbReference type="ARBA" id="ARBA00022737"/>
    </source>
</evidence>
<dbReference type="PANTHER" id="PTHR23180:SF399">
    <property type="entry name" value="BLOWN FUSE, ISOFORM A-RELATED"/>
    <property type="match status" value="1"/>
</dbReference>
<feature type="repeat" description="ANK" evidence="11">
    <location>
        <begin position="825"/>
        <end position="857"/>
    </location>
</feature>
<dbReference type="GO" id="GO:0044218">
    <property type="term" value="C:other organism cell membrane"/>
    <property type="evidence" value="ECO:0007669"/>
    <property type="project" value="UniProtKB-KW"/>
</dbReference>
<feature type="domain" description="Arf-GAP" evidence="16">
    <location>
        <begin position="466"/>
        <end position="581"/>
    </location>
</feature>
<reference evidence="17" key="2">
    <citation type="journal article" date="2015" name="J. Proteomics">
        <title>Sexual differences in the sialomes of the zebra tick, Rhipicephalus pulchellus.</title>
        <authorList>
            <person name="Tan A.W."/>
            <person name="Francischetti I.M."/>
            <person name="Slovak M."/>
            <person name="Kini R.M."/>
            <person name="Ribeiro J.M."/>
        </authorList>
    </citation>
    <scope>NUCLEOTIDE SEQUENCE</scope>
    <source>
        <tissue evidence="17">Salivary gland</tissue>
    </source>
</reference>
<dbReference type="CDD" id="cd13250">
    <property type="entry name" value="PH_ACAP"/>
    <property type="match status" value="1"/>
</dbReference>
<feature type="compositionally biased region" description="Polar residues" evidence="14">
    <location>
        <begin position="677"/>
        <end position="694"/>
    </location>
</feature>
<dbReference type="GO" id="GO:0044231">
    <property type="term" value="C:host cell presynaptic membrane"/>
    <property type="evidence" value="ECO:0007669"/>
    <property type="project" value="UniProtKB-KW"/>
</dbReference>
<keyword evidence="9 11" id="KW-0040">ANK repeat</keyword>
<feature type="compositionally biased region" description="Acidic residues" evidence="14">
    <location>
        <begin position="731"/>
        <end position="753"/>
    </location>
</feature>
<organism evidence="17">
    <name type="scientific">Rhipicephalus pulchellus</name>
    <name type="common">Yellow backed tick</name>
    <name type="synonym">Dermacentor pulchellus</name>
    <dbReference type="NCBI Taxonomy" id="72859"/>
    <lineage>
        <taxon>Eukaryota</taxon>
        <taxon>Metazoa</taxon>
        <taxon>Ecdysozoa</taxon>
        <taxon>Arthropoda</taxon>
        <taxon>Chelicerata</taxon>
        <taxon>Arachnida</taxon>
        <taxon>Acari</taxon>
        <taxon>Parasitiformes</taxon>
        <taxon>Ixodida</taxon>
        <taxon>Ixodoidea</taxon>
        <taxon>Ixodidae</taxon>
        <taxon>Rhipicephalinae</taxon>
        <taxon>Rhipicephalus</taxon>
        <taxon>Rhipicephalus</taxon>
    </lineage>
</organism>
<keyword evidence="13" id="KW-0175">Coiled coil</keyword>
<dbReference type="AlphaFoldDB" id="L7MLR8"/>
<dbReference type="Gene3D" id="1.10.220.150">
    <property type="entry name" value="Arf GTPase activating protein"/>
    <property type="match status" value="1"/>
</dbReference>
<dbReference type="GO" id="GO:0008270">
    <property type="term" value="F:zinc ion binding"/>
    <property type="evidence" value="ECO:0007669"/>
    <property type="project" value="UniProtKB-KW"/>
</dbReference>
<feature type="domain" description="PH" evidence="15">
    <location>
        <begin position="327"/>
        <end position="423"/>
    </location>
</feature>
<dbReference type="Pfam" id="PF00169">
    <property type="entry name" value="PH"/>
    <property type="match status" value="1"/>
</dbReference>
<dbReference type="Pfam" id="PF01412">
    <property type="entry name" value="ArfGap"/>
    <property type="match status" value="1"/>
</dbReference>
<sequence>VVTPPPPQCFTPHAFKRGGCLWSHDSYVDDAVLTCASGGGDFSALPTTTIKWTGIGSRSDTSPIMRPIIDLDECIRDSPKFREALEENEESIDQLEIKLDKLVKLCSNMVETGKSHVTAKSAFINGIWDLIGYFKDDASIVNSLNRFIQILTDVLKYQSILLEHAQKSIVKNLSNFIKMDIRQSKETRRHFEKISDDLDNALFRNSQVQRTKASECEDAHNVLIATRSCFQHLALDYVHQLSCLQSKKRHEVLQTLLSLMGAYSTYFHQGSDLFEDSEPFLKQLGATLEKLSKESTDLSKQLDSRHSLVTSKDVIPVVHKDPSANNGISLEGYLFKRTSNAFKTWNRRWFIIQNSQLVYRKRSKDEQRTIMEEDLRLCTVKPALDFERRFCFEVLSPSKTHMLQADSQESYDCWITALQSGISHALNQPARDDEDEKLSMTEWKASSDSSLSSTSRQSANPVPKPPRAHIQLTSIPGNELCCDCRSPGPCWASINLGITLCIECSGIHRSMGVHVSKVRSLTLDSWEPEILKVMAELGNTVINNVYEARVDENVAVRATPDCSRSVREAWIKAKYLQKAFVKPLLGSVACLSPSRASPAATSVLRKATMPQRWSVRKIHRRRRTIHTQDQRHTDTGDTALGVARRHSSAVTLPADKSPVSIDALSVSSVGSETRFSMASQESGVVMKESTSLPPSDNEGKAAVEGSSNQSEDDVLVFGESLVPAMPPPSELELDSADESPTQDEEDTTQEEDMSNLSPSLLLYRAAAAHNLPVMCLALANGADPNWSNPDEGGRYPLHQAIQSGSIMACEFLLLNGAKSNIADDNERTPLHISTLLGNTGQVCLLLKHGADQHSEDKDGATALKIAVDNANPDIVTMLRLAKLNEEIRRDEFGNPGDDTFIDVVRDFSHMASNNPEKLRRQPSRHTE</sequence>
<dbReference type="PROSITE" id="PS50297">
    <property type="entry name" value="ANK_REP_REGION"/>
    <property type="match status" value="2"/>
</dbReference>
<feature type="region of interest" description="Disordered" evidence="14">
    <location>
        <begin position="677"/>
        <end position="754"/>
    </location>
</feature>
<evidence type="ECO:0000256" key="14">
    <source>
        <dbReference type="SAM" id="MobiDB-lite"/>
    </source>
</evidence>
<dbReference type="EMBL" id="GACK01000801">
    <property type="protein sequence ID" value="JAA64233.1"/>
    <property type="molecule type" value="mRNA"/>
</dbReference>
<dbReference type="PRINTS" id="PR00405">
    <property type="entry name" value="REVINTRACTNG"/>
</dbReference>
<dbReference type="PROSITE" id="PS50003">
    <property type="entry name" value="PH_DOMAIN"/>
    <property type="match status" value="1"/>
</dbReference>
<keyword evidence="5" id="KW-0677">Repeat</keyword>
<evidence type="ECO:0000256" key="10">
    <source>
        <dbReference type="ARBA" id="ARBA00023298"/>
    </source>
</evidence>
<dbReference type="Gene3D" id="2.30.29.30">
    <property type="entry name" value="Pleckstrin-homology domain (PH domain)/Phosphotyrosine-binding domain (PTB)"/>
    <property type="match status" value="1"/>
</dbReference>
<feature type="repeat" description="ANK" evidence="11">
    <location>
        <begin position="792"/>
        <end position="824"/>
    </location>
</feature>
<keyword evidence="6 12" id="KW-0863">Zinc-finger</keyword>
<reference evidence="17" key="1">
    <citation type="submission" date="2012-11" db="EMBL/GenBank/DDBJ databases">
        <authorList>
            <person name="Lucero-Rivera Y.E."/>
            <person name="Tovar-Ramirez D."/>
        </authorList>
    </citation>
    <scope>NUCLEOTIDE SEQUENCE</scope>
    <source>
        <tissue evidence="17">Salivary gland</tissue>
    </source>
</reference>
<dbReference type="PROSITE" id="PS50088">
    <property type="entry name" value="ANK_REPEAT"/>
    <property type="match status" value="2"/>
</dbReference>
<proteinExistence type="evidence at transcript level"/>
<keyword evidence="8" id="KW-0800">Toxin</keyword>
<evidence type="ECO:0000256" key="4">
    <source>
        <dbReference type="ARBA" id="ARBA00022723"/>
    </source>
</evidence>
<keyword evidence="2" id="KW-0268">Exocytosis</keyword>
<feature type="compositionally biased region" description="Low complexity" evidence="14">
    <location>
        <begin position="446"/>
        <end position="458"/>
    </location>
</feature>
<dbReference type="SUPFAM" id="SSF48403">
    <property type="entry name" value="Ankyrin repeat"/>
    <property type="match status" value="1"/>
</dbReference>
<dbReference type="FunFam" id="1.20.1270.60:FF:000025">
    <property type="entry name" value="arf-GAP with coiled-coil, ANK repeat and PH domain-containing protein 2"/>
    <property type="match status" value="1"/>
</dbReference>
<comment type="subcellular location">
    <subcellularLocation>
        <location evidence="1">Target cell membrane</location>
    </subcellularLocation>
</comment>
<evidence type="ECO:0000256" key="12">
    <source>
        <dbReference type="PROSITE-ProRule" id="PRU00288"/>
    </source>
</evidence>
<dbReference type="Pfam" id="PF12796">
    <property type="entry name" value="Ank_2"/>
    <property type="match status" value="1"/>
</dbReference>
<dbReference type="InterPro" id="IPR045258">
    <property type="entry name" value="ACAP1/2/3-like"/>
</dbReference>
<keyword evidence="10" id="KW-1053">Target membrane</keyword>
<dbReference type="Pfam" id="PF16746">
    <property type="entry name" value="BAR_3"/>
    <property type="match status" value="1"/>
</dbReference>
<name>L7MLR8_RHIPC</name>
<dbReference type="GO" id="GO:0005096">
    <property type="term" value="F:GTPase activator activity"/>
    <property type="evidence" value="ECO:0007669"/>
    <property type="project" value="InterPro"/>
</dbReference>
<evidence type="ECO:0000256" key="6">
    <source>
        <dbReference type="ARBA" id="ARBA00022771"/>
    </source>
</evidence>
<dbReference type="PROSITE" id="PS50115">
    <property type="entry name" value="ARFGAP"/>
    <property type="match status" value="1"/>
</dbReference>
<evidence type="ECO:0000256" key="3">
    <source>
        <dbReference type="ARBA" id="ARBA00022537"/>
    </source>
</evidence>
<keyword evidence="4" id="KW-0479">Metal-binding</keyword>
<feature type="region of interest" description="Disordered" evidence="14">
    <location>
        <begin position="426"/>
        <end position="469"/>
    </location>
</feature>
<dbReference type="InterPro" id="IPR037278">
    <property type="entry name" value="ARFGAP/RecO"/>
</dbReference>
<dbReference type="InterPro" id="IPR027267">
    <property type="entry name" value="AH/BAR_dom_sf"/>
</dbReference>
<dbReference type="GO" id="GO:0006887">
    <property type="term" value="P:exocytosis"/>
    <property type="evidence" value="ECO:0007669"/>
    <property type="project" value="UniProtKB-KW"/>
</dbReference>
<accession>L7MLR8</accession>
<dbReference type="FunFam" id="1.10.220.150:FF:000007">
    <property type="entry name" value="Arf-GAP with coiled-coil, ANK repeat and PH domain-containing protein 2"/>
    <property type="match status" value="1"/>
</dbReference>
<evidence type="ECO:0000256" key="8">
    <source>
        <dbReference type="ARBA" id="ARBA00023028"/>
    </source>
</evidence>
<dbReference type="SUPFAM" id="SSF50729">
    <property type="entry name" value="PH domain-like"/>
    <property type="match status" value="1"/>
</dbReference>
<evidence type="ECO:0000256" key="1">
    <source>
        <dbReference type="ARBA" id="ARBA00004175"/>
    </source>
</evidence>
<evidence type="ECO:0000259" key="16">
    <source>
        <dbReference type="PROSITE" id="PS50115"/>
    </source>
</evidence>
<evidence type="ECO:0000256" key="9">
    <source>
        <dbReference type="ARBA" id="ARBA00023043"/>
    </source>
</evidence>
<keyword evidence="7" id="KW-0862">Zinc</keyword>
<dbReference type="Gene3D" id="1.25.40.20">
    <property type="entry name" value="Ankyrin repeat-containing domain"/>
    <property type="match status" value="1"/>
</dbReference>
<dbReference type="InterPro" id="IPR004148">
    <property type="entry name" value="BAR_dom"/>
</dbReference>
<evidence type="ECO:0000313" key="17">
    <source>
        <dbReference type="EMBL" id="JAA64233.1"/>
    </source>
</evidence>
<evidence type="ECO:0000256" key="13">
    <source>
        <dbReference type="SAM" id="Coils"/>
    </source>
</evidence>
<feature type="non-terminal residue" evidence="17">
    <location>
        <position position="1"/>
    </location>
</feature>
<dbReference type="GO" id="GO:0005737">
    <property type="term" value="C:cytoplasm"/>
    <property type="evidence" value="ECO:0007669"/>
    <property type="project" value="InterPro"/>
</dbReference>
<keyword evidence="8" id="KW-0528">Neurotoxin</keyword>
<keyword evidence="3" id="KW-1052">Target cell membrane</keyword>
<dbReference type="SMART" id="SM00233">
    <property type="entry name" value="PH"/>
    <property type="match status" value="1"/>
</dbReference>